<accession>A0A8X6MH39</accession>
<proteinExistence type="predicted"/>
<dbReference type="OrthoDB" id="6433900at2759"/>
<dbReference type="AlphaFoldDB" id="A0A8X6MH39"/>
<reference evidence="1" key="1">
    <citation type="submission" date="2020-08" db="EMBL/GenBank/DDBJ databases">
        <title>Multicomponent nature underlies the extraordinary mechanical properties of spider dragline silk.</title>
        <authorList>
            <person name="Kono N."/>
            <person name="Nakamura H."/>
            <person name="Mori M."/>
            <person name="Yoshida Y."/>
            <person name="Ohtoshi R."/>
            <person name="Malay A.D."/>
            <person name="Moran D.A.P."/>
            <person name="Tomita M."/>
            <person name="Numata K."/>
            <person name="Arakawa K."/>
        </authorList>
    </citation>
    <scope>NUCLEOTIDE SEQUENCE</scope>
</reference>
<organism evidence="1 2">
    <name type="scientific">Trichonephila inaurata madagascariensis</name>
    <dbReference type="NCBI Taxonomy" id="2747483"/>
    <lineage>
        <taxon>Eukaryota</taxon>
        <taxon>Metazoa</taxon>
        <taxon>Ecdysozoa</taxon>
        <taxon>Arthropoda</taxon>
        <taxon>Chelicerata</taxon>
        <taxon>Arachnida</taxon>
        <taxon>Araneae</taxon>
        <taxon>Araneomorphae</taxon>
        <taxon>Entelegynae</taxon>
        <taxon>Araneoidea</taxon>
        <taxon>Nephilidae</taxon>
        <taxon>Trichonephila</taxon>
        <taxon>Trichonephila inaurata</taxon>
    </lineage>
</organism>
<dbReference type="EMBL" id="BMAV01027275">
    <property type="protein sequence ID" value="GFS57714.1"/>
    <property type="molecule type" value="Genomic_DNA"/>
</dbReference>
<evidence type="ECO:0000313" key="2">
    <source>
        <dbReference type="Proteomes" id="UP000886998"/>
    </source>
</evidence>
<keyword evidence="2" id="KW-1185">Reference proteome</keyword>
<dbReference type="Proteomes" id="UP000886998">
    <property type="component" value="Unassembled WGS sequence"/>
</dbReference>
<comment type="caution">
    <text evidence="1">The sequence shown here is derived from an EMBL/GenBank/DDBJ whole genome shotgun (WGS) entry which is preliminary data.</text>
</comment>
<name>A0A8X6MH39_9ARAC</name>
<sequence length="104" mass="11765">MLSTLIRTVSGQSRSSIQYLKNWPKIMLNTGVDIISKLAKLDHRKKVCLQWIPSHVGVLGTRQLRSWLGGVVISPTQVPVLSHSEIHSLHRTKMNLTWRNPDSS</sequence>
<gene>
    <name evidence="1" type="primary">NCL1_38574</name>
    <name evidence="1" type="ORF">TNIN_61251</name>
</gene>
<evidence type="ECO:0000313" key="1">
    <source>
        <dbReference type="EMBL" id="GFS57714.1"/>
    </source>
</evidence>
<protein>
    <submittedName>
        <fullName evidence="1">RNase H domain-containing protein</fullName>
    </submittedName>
</protein>